<evidence type="ECO:0000259" key="2">
    <source>
        <dbReference type="PROSITE" id="PS51186"/>
    </source>
</evidence>
<accession>A0A425Y335</accession>
<evidence type="ECO:0000313" key="3">
    <source>
        <dbReference type="EMBL" id="RRG22198.1"/>
    </source>
</evidence>
<feature type="domain" description="N-acetyltransferase" evidence="2">
    <location>
        <begin position="3"/>
        <end position="156"/>
    </location>
</feature>
<dbReference type="Proteomes" id="UP000285794">
    <property type="component" value="Unassembled WGS sequence"/>
</dbReference>
<dbReference type="EMBL" id="QQWG01000006">
    <property type="protein sequence ID" value="RRG22198.1"/>
    <property type="molecule type" value="Genomic_DNA"/>
</dbReference>
<evidence type="ECO:0000256" key="1">
    <source>
        <dbReference type="ARBA" id="ARBA00022679"/>
    </source>
</evidence>
<dbReference type="GO" id="GO:0008080">
    <property type="term" value="F:N-acetyltransferase activity"/>
    <property type="evidence" value="ECO:0007669"/>
    <property type="project" value="InterPro"/>
</dbReference>
<dbReference type="SUPFAM" id="SSF55729">
    <property type="entry name" value="Acyl-CoA N-acyltransferases (Nat)"/>
    <property type="match status" value="1"/>
</dbReference>
<keyword evidence="4" id="KW-1185">Reference proteome</keyword>
<gene>
    <name evidence="3" type="ORF">DWB61_08310</name>
</gene>
<dbReference type="Gene3D" id="3.40.630.30">
    <property type="match status" value="1"/>
</dbReference>
<dbReference type="Pfam" id="PF00583">
    <property type="entry name" value="Acetyltransf_1"/>
    <property type="match status" value="1"/>
</dbReference>
<name>A0A425Y335_9BACT</name>
<dbReference type="CDD" id="cd04301">
    <property type="entry name" value="NAT_SF"/>
    <property type="match status" value="1"/>
</dbReference>
<sequence length="156" mass="17682">MITIIRTNSRNQEFKKLVNLLNSDLANRDGENHPLSQFNVIDDIKHVVLAYENNEAIACGAIEEFDLNTMEVKRVYASPEVRGKKIGTHILLELENWVKELGYSRCILFIGMNQPEAKRLYERNAYMQIQKYGKLAKIADCLCFAKCLGSGAKVGS</sequence>
<organism evidence="3 4">
    <name type="scientific">Ancylomarina euxinus</name>
    <dbReference type="NCBI Taxonomy" id="2283627"/>
    <lineage>
        <taxon>Bacteria</taxon>
        <taxon>Pseudomonadati</taxon>
        <taxon>Bacteroidota</taxon>
        <taxon>Bacteroidia</taxon>
        <taxon>Marinilabiliales</taxon>
        <taxon>Marinifilaceae</taxon>
        <taxon>Ancylomarina</taxon>
    </lineage>
</organism>
<dbReference type="InterPro" id="IPR000182">
    <property type="entry name" value="GNAT_dom"/>
</dbReference>
<evidence type="ECO:0000313" key="4">
    <source>
        <dbReference type="Proteomes" id="UP000285794"/>
    </source>
</evidence>
<keyword evidence="1 3" id="KW-0808">Transferase</keyword>
<protein>
    <submittedName>
        <fullName evidence="3">GNAT family N-acetyltransferase</fullName>
    </submittedName>
</protein>
<comment type="caution">
    <text evidence="3">The sequence shown here is derived from an EMBL/GenBank/DDBJ whole genome shotgun (WGS) entry which is preliminary data.</text>
</comment>
<reference evidence="3 4" key="1">
    <citation type="submission" date="2018-07" db="EMBL/GenBank/DDBJ databases">
        <title>Draft genome sequence of Ancylomarina sp. M1P.</title>
        <authorList>
            <person name="Yadav S."/>
            <person name="Villanueva L."/>
            <person name="Damste J.S.S."/>
        </authorList>
    </citation>
    <scope>NUCLEOTIDE SEQUENCE [LARGE SCALE GENOMIC DNA]</scope>
    <source>
        <strain evidence="3 4">M1P</strain>
    </source>
</reference>
<dbReference type="OrthoDB" id="9803233at2"/>
<proteinExistence type="predicted"/>
<dbReference type="InterPro" id="IPR050769">
    <property type="entry name" value="NAT_camello-type"/>
</dbReference>
<dbReference type="PANTHER" id="PTHR13947">
    <property type="entry name" value="GNAT FAMILY N-ACETYLTRANSFERASE"/>
    <property type="match status" value="1"/>
</dbReference>
<dbReference type="PANTHER" id="PTHR13947:SF37">
    <property type="entry name" value="LD18367P"/>
    <property type="match status" value="1"/>
</dbReference>
<dbReference type="PROSITE" id="PS51186">
    <property type="entry name" value="GNAT"/>
    <property type="match status" value="1"/>
</dbReference>
<dbReference type="AlphaFoldDB" id="A0A425Y335"/>
<dbReference type="InterPro" id="IPR016181">
    <property type="entry name" value="Acyl_CoA_acyltransferase"/>
</dbReference>